<dbReference type="PANTHER" id="PTHR12558">
    <property type="entry name" value="CELL DIVISION CYCLE 16,23,27"/>
    <property type="match status" value="1"/>
</dbReference>
<evidence type="ECO:0000256" key="2">
    <source>
        <dbReference type="SAM" id="Coils"/>
    </source>
</evidence>
<gene>
    <name evidence="3" type="primary">bepA_3</name>
    <name evidence="4" type="ORF">D7Y07_16920</name>
    <name evidence="5" type="ORF">E4T97_16855</name>
    <name evidence="6" type="ORF">E5356_16730</name>
    <name evidence="3" type="ORF">IMSAGC001_03250</name>
</gene>
<organism evidence="4 7">
    <name type="scientific">Bacteroides acidifaciens</name>
    <dbReference type="NCBI Taxonomy" id="85831"/>
    <lineage>
        <taxon>Bacteria</taxon>
        <taxon>Pseudomonadati</taxon>
        <taxon>Bacteroidota</taxon>
        <taxon>Bacteroidia</taxon>
        <taxon>Bacteroidales</taxon>
        <taxon>Bacteroidaceae</taxon>
        <taxon>Bacteroides</taxon>
    </lineage>
</organism>
<dbReference type="EMBL" id="BLLS01000125">
    <property type="protein sequence ID" value="GFH87819.1"/>
    <property type="molecule type" value="Genomic_DNA"/>
</dbReference>
<protein>
    <submittedName>
        <fullName evidence="3">Beta-barrel assembly-enhancing protease</fullName>
        <ecNumber evidence="3">3.4.-.-</ecNumber>
    </submittedName>
    <submittedName>
        <fullName evidence="4">Tetratricopeptide repeat protein</fullName>
    </submittedName>
</protein>
<reference evidence="3 10" key="4">
    <citation type="journal article" date="2020" name="Microbiome">
        <title>Single-cell genomics of uncultured bacteria reveals dietary fiber responders in the mouse gut microbiota.</title>
        <authorList>
            <person name="Chijiiwa R."/>
            <person name="Hosokawa M."/>
            <person name="Kogawa M."/>
            <person name="Nishikawa Y."/>
            <person name="Ide K."/>
            <person name="Sakanashi C."/>
            <person name="Takahashi K."/>
            <person name="Takeyama H."/>
        </authorList>
    </citation>
    <scope>NUCLEOTIDE SEQUENCE [LARGE SCALE GENOMIC DNA]</scope>
    <source>
        <strain evidence="3">IMSAGC_001</strain>
    </source>
</reference>
<keyword evidence="9" id="KW-1185">Reference proteome</keyword>
<dbReference type="OrthoDB" id="9803982at2"/>
<keyword evidence="3" id="KW-0378">Hydrolase</keyword>
<dbReference type="SMART" id="SM00028">
    <property type="entry name" value="TPR"/>
    <property type="match status" value="6"/>
</dbReference>
<evidence type="ECO:0000313" key="10">
    <source>
        <dbReference type="Proteomes" id="UP000491181"/>
    </source>
</evidence>
<keyword evidence="1" id="KW-0802">TPR repeat</keyword>
<evidence type="ECO:0000313" key="5">
    <source>
        <dbReference type="EMBL" id="TFU46305.1"/>
    </source>
</evidence>
<keyword evidence="3" id="KW-0645">Protease</keyword>
<reference evidence="5 8" key="2">
    <citation type="submission" date="2019-03" db="EMBL/GenBank/DDBJ databases">
        <title>Diversity of the mouse oral microbiome.</title>
        <authorList>
            <person name="Joseph S."/>
            <person name="Aduse-Opoku J."/>
            <person name="Curtis M."/>
            <person name="Wade W."/>
            <person name="Hashim A."/>
        </authorList>
    </citation>
    <scope>NUCLEOTIDE SEQUENCE [LARGE SCALE GENOMIC DNA]</scope>
    <source>
        <strain evidence="5 8">P2318</strain>
    </source>
</reference>
<dbReference type="EC" id="3.4.-.-" evidence="3"/>
<dbReference type="PROSITE" id="PS50005">
    <property type="entry name" value="TPR"/>
    <property type="match status" value="1"/>
</dbReference>
<name>A0A3L7YZN2_9BACE</name>
<evidence type="ECO:0000256" key="1">
    <source>
        <dbReference type="PROSITE-ProRule" id="PRU00339"/>
    </source>
</evidence>
<dbReference type="Pfam" id="PF14559">
    <property type="entry name" value="TPR_19"/>
    <property type="match status" value="1"/>
</dbReference>
<dbReference type="GO" id="GO:0008233">
    <property type="term" value="F:peptidase activity"/>
    <property type="evidence" value="ECO:0007669"/>
    <property type="project" value="UniProtKB-KW"/>
</dbReference>
<dbReference type="Proteomes" id="UP000298073">
    <property type="component" value="Unassembled WGS sequence"/>
</dbReference>
<reference evidence="6 9" key="3">
    <citation type="submission" date="2019-04" db="EMBL/GenBank/DDBJ databases">
        <title>Microbes associate with the intestines of laboratory mice.</title>
        <authorList>
            <person name="Navarre W."/>
            <person name="Wong E."/>
            <person name="Huang K."/>
            <person name="Tropini C."/>
            <person name="Ng K."/>
            <person name="Yu B."/>
        </authorList>
    </citation>
    <scope>NUCLEOTIDE SEQUENCE [LARGE SCALE GENOMIC DNA]</scope>
    <source>
        <strain evidence="6 9">NM70_E10</strain>
    </source>
</reference>
<evidence type="ECO:0000313" key="9">
    <source>
        <dbReference type="Proteomes" id="UP000305751"/>
    </source>
</evidence>
<evidence type="ECO:0000313" key="7">
    <source>
        <dbReference type="Proteomes" id="UP000267159"/>
    </source>
</evidence>
<comment type="caution">
    <text evidence="4">The sequence shown here is derived from an EMBL/GenBank/DDBJ whole genome shotgun (WGS) entry which is preliminary data.</text>
</comment>
<dbReference type="GO" id="GO:0006508">
    <property type="term" value="P:proteolysis"/>
    <property type="evidence" value="ECO:0007669"/>
    <property type="project" value="UniProtKB-KW"/>
</dbReference>
<dbReference type="GeneID" id="93046627"/>
<dbReference type="RefSeq" id="WP_024988232.1">
    <property type="nucleotide sequence ID" value="NZ_BLLS01000125.1"/>
</dbReference>
<dbReference type="InterPro" id="IPR011990">
    <property type="entry name" value="TPR-like_helical_dom_sf"/>
</dbReference>
<dbReference type="Pfam" id="PF13432">
    <property type="entry name" value="TPR_16"/>
    <property type="match status" value="1"/>
</dbReference>
<dbReference type="Proteomes" id="UP000267159">
    <property type="component" value="Unassembled WGS sequence"/>
</dbReference>
<evidence type="ECO:0000313" key="8">
    <source>
        <dbReference type="Proteomes" id="UP000298073"/>
    </source>
</evidence>
<keyword evidence="2" id="KW-0175">Coiled coil</keyword>
<feature type="repeat" description="TPR" evidence="1">
    <location>
        <begin position="345"/>
        <end position="378"/>
    </location>
</feature>
<evidence type="ECO:0000313" key="6">
    <source>
        <dbReference type="EMBL" id="TGX98509.1"/>
    </source>
</evidence>
<dbReference type="EMBL" id="SPPV01000047">
    <property type="protein sequence ID" value="TFU46305.1"/>
    <property type="molecule type" value="Genomic_DNA"/>
</dbReference>
<evidence type="ECO:0000313" key="4">
    <source>
        <dbReference type="EMBL" id="RLT78840.1"/>
    </source>
</evidence>
<dbReference type="Pfam" id="PF13181">
    <property type="entry name" value="TPR_8"/>
    <property type="match status" value="2"/>
</dbReference>
<evidence type="ECO:0000313" key="3">
    <source>
        <dbReference type="EMBL" id="GFH87819.1"/>
    </source>
</evidence>
<accession>A0A3L7YZN2</accession>
<dbReference type="PANTHER" id="PTHR12558:SF13">
    <property type="entry name" value="CELL DIVISION CYCLE PROTEIN 27 HOMOLOG"/>
    <property type="match status" value="1"/>
</dbReference>
<dbReference type="InterPro" id="IPR019734">
    <property type="entry name" value="TPR_rpt"/>
</dbReference>
<feature type="coiled-coil region" evidence="2">
    <location>
        <begin position="102"/>
        <end position="132"/>
    </location>
</feature>
<dbReference type="SUPFAM" id="SSF48452">
    <property type="entry name" value="TPR-like"/>
    <property type="match status" value="3"/>
</dbReference>
<dbReference type="EMBL" id="RAZM01000078">
    <property type="protein sequence ID" value="RLT78840.1"/>
    <property type="molecule type" value="Genomic_DNA"/>
</dbReference>
<dbReference type="Proteomes" id="UP000305751">
    <property type="component" value="Unassembled WGS sequence"/>
</dbReference>
<dbReference type="Proteomes" id="UP000491181">
    <property type="component" value="Unassembled WGS sequence"/>
</dbReference>
<reference evidence="4 7" key="1">
    <citation type="submission" date="2018-09" db="EMBL/GenBank/DDBJ databases">
        <title>Murine metabolic-syndrome-specific gut microbial biobank.</title>
        <authorList>
            <person name="Liu C."/>
        </authorList>
    </citation>
    <scope>NUCLEOTIDE SEQUENCE [LARGE SCALE GENOMIC DNA]</scope>
    <source>
        <strain evidence="4 7">0.1X-D8-26</strain>
    </source>
</reference>
<dbReference type="STRING" id="1235814.GCA_000613385_01142"/>
<dbReference type="Gene3D" id="1.25.40.10">
    <property type="entry name" value="Tetratricopeptide repeat domain"/>
    <property type="match status" value="4"/>
</dbReference>
<dbReference type="EMBL" id="SRZA01000073">
    <property type="protein sequence ID" value="TGX98509.1"/>
    <property type="molecule type" value="Genomic_DNA"/>
</dbReference>
<sequence length="481" mass="55275">MGRKNSPSAKKELVELITNYEAAKAKEQQIYLDGDQLADIADWYATERKFDEAQEVITYGLHLHPGSTDLLIEQAYLYLDTQKLQKAKKVAATITEEYEPDVKMLKAELLLNEGKLEEAQELLNSIEDADELVTLTDIVYLFLDLGYPENARKWLEKGKKRYAEEQDYLALTADYLFATHQHEAAAKAYNKLIDKAPYNASYWMGLAKIHFIEENVDKAIEACDFALAANENCGDAYAYKAHSFFYLNNADEAIENYQKAIAYKSIPPELGNMFMGLSYANKEEWQKADEYYTKVIDCFEKEGESDSILLIDTYTSKAYAISHLERYEEAHQLCDKAKKLGPNEGLSYLTDGKIYLAEEKEDQAAEAFKKAIEINPGVEMCYMVASTYSDNDYLYEAKEYYKMAYQLDPKYELVTEKLSVLSLMSNEIEDFFKYNNECKNPLDSDVILDLLASPNHREEDEQTLKEVLKRMKKESKKKGNK</sequence>
<dbReference type="AlphaFoldDB" id="A0A3L7YZN2"/>
<proteinExistence type="predicted"/>